<dbReference type="Pfam" id="PF21771">
    <property type="entry name" value="CFAP58_CC"/>
    <property type="match status" value="1"/>
</dbReference>
<feature type="domain" description="Cilia- and flagella-associated protein 58 central coiled coil" evidence="4">
    <location>
        <begin position="435"/>
        <end position="713"/>
    </location>
</feature>
<accession>A0ABP0UCZ6</accession>
<gene>
    <name evidence="5" type="ORF">CSSPTR1EN2_LOCUS14226</name>
</gene>
<feature type="coiled-coil region" evidence="2">
    <location>
        <begin position="625"/>
        <end position="652"/>
    </location>
</feature>
<evidence type="ECO:0000313" key="5">
    <source>
        <dbReference type="EMBL" id="CAK9218921.1"/>
    </source>
</evidence>
<proteinExistence type="predicted"/>
<sequence length="985" mass="113587">MCGKQLQLEVRFQLNPMRCVSIRLSVSLVNSSSSSSSLCHSPESFKLSDSDDMSDKEIEDPAHYVKLDVKKIEAVNGLLQLVQQNQLKADRAEIIKQKFEDLRATLASKLMSERRLHNETLELADRLKNDKEELQRLVKEAATDEEALELVKEDAEQAESEASLAREREQNLLLESAELIRLRDEYKRKIEEIEKEHFEGIAPLVARMKIEIKNAQVTMAEELVKIEVASKEIQEVNEKYEHYSMECKALKQQKIQVLDKLENLDGIPEKYRKQCDIMTNALQALQNQDGKWATKVKEVEAAVQSLYNTTKEKTEEHVKSVANMEKWRLGAEEKEQFEAEIQKELDAANLEIEEVLGDRVQLDMQMITKQSDLKHEVDILTNRLKERDRATMQEREQEILVIKMQAQMPIFVQEKEKTQRELSLAELVTKKRKDDLEDIRKDIDILMNNFTVVENLSKEVARMQLETHRKVAMLEKNVVVCIDIEWKQSQHVNDLSNVYARLVQAAAKKQTQWREVKDNAELQVNFVKNFQKRLIELEKEYKEFIVLYNLVRGQRNKYARVMEASALTIAEMKDKLRTLNTEVEQLQGEVLYKVKVLNKMHVDYALSVKARTALRDEITKCASVVKDKKLVAEEYELEVINLENIIKKTEKDMVKAHKTYGLLVKDRNQVGISLIDRNDELCILYEKSNVQMELSRHSEVEIAKRLDEIAYLKRACNLTHTSIVTQHKTTPNPESVYMELASLKEQMEKACQDVSQLSDLMEKPSNLDRWRVLPGRDNTTQELTGKAVAIEEFLSAKEDQAYEKDLILEEVTTLAEDLMRKAAIARPESIRVGKQMNFYIRQMGLVTRQIMATVSELSLVQATAISMKQERESAQLNLDNASICLENGEPPTDDSERAWNSLLRQFALIHKTNSLRDTLQQVEGEVAQGNKKLRINTTAEQRPNAYIAEHLGLPKPFGKNSPFRPSEHGSTIRHIRKPQLKAVEV</sequence>
<evidence type="ECO:0000259" key="4">
    <source>
        <dbReference type="Pfam" id="PF21771"/>
    </source>
</evidence>
<dbReference type="InterPro" id="IPR049270">
    <property type="entry name" value="CFAP58_CC"/>
</dbReference>
<dbReference type="PANTHER" id="PTHR32083">
    <property type="entry name" value="CILIA AND FLAGELLA-ASSOCIATED PROTEIN 58-RELATED"/>
    <property type="match status" value="1"/>
</dbReference>
<evidence type="ECO:0000313" key="6">
    <source>
        <dbReference type="Proteomes" id="UP001497512"/>
    </source>
</evidence>
<organism evidence="5 6">
    <name type="scientific">Sphagnum troendelagicum</name>
    <dbReference type="NCBI Taxonomy" id="128251"/>
    <lineage>
        <taxon>Eukaryota</taxon>
        <taxon>Viridiplantae</taxon>
        <taxon>Streptophyta</taxon>
        <taxon>Embryophyta</taxon>
        <taxon>Bryophyta</taxon>
        <taxon>Sphagnophytina</taxon>
        <taxon>Sphagnopsida</taxon>
        <taxon>Sphagnales</taxon>
        <taxon>Sphagnaceae</taxon>
        <taxon>Sphagnum</taxon>
    </lineage>
</organism>
<keyword evidence="1 2" id="KW-0175">Coiled coil</keyword>
<name>A0ABP0UCZ6_9BRYO</name>
<feature type="coiled-coil region" evidence="2">
    <location>
        <begin position="527"/>
        <end position="589"/>
    </location>
</feature>
<feature type="compositionally biased region" description="Low complexity" evidence="3">
    <location>
        <begin position="32"/>
        <end position="44"/>
    </location>
</feature>
<evidence type="ECO:0000256" key="1">
    <source>
        <dbReference type="ARBA" id="ARBA00023054"/>
    </source>
</evidence>
<dbReference type="PANTHER" id="PTHR32083:SF34">
    <property type="entry name" value="COILED-COIL DOMAIN-CONTAINING PROTEIN 146"/>
    <property type="match status" value="1"/>
</dbReference>
<keyword evidence="6" id="KW-1185">Reference proteome</keyword>
<dbReference type="EMBL" id="OZ019895">
    <property type="protein sequence ID" value="CAK9218921.1"/>
    <property type="molecule type" value="Genomic_DNA"/>
</dbReference>
<reference evidence="5" key="1">
    <citation type="submission" date="2024-02" db="EMBL/GenBank/DDBJ databases">
        <authorList>
            <consortium name="ELIXIR-Norway"/>
            <consortium name="Elixir Norway"/>
        </authorList>
    </citation>
    <scope>NUCLEOTIDE SEQUENCE</scope>
</reference>
<dbReference type="Proteomes" id="UP001497512">
    <property type="component" value="Chromosome 3"/>
</dbReference>
<feature type="coiled-coil region" evidence="2">
    <location>
        <begin position="117"/>
        <end position="253"/>
    </location>
</feature>
<evidence type="ECO:0000256" key="2">
    <source>
        <dbReference type="SAM" id="Coils"/>
    </source>
</evidence>
<evidence type="ECO:0000256" key="3">
    <source>
        <dbReference type="SAM" id="MobiDB-lite"/>
    </source>
</evidence>
<protein>
    <recommendedName>
        <fullName evidence="4">Cilia- and flagella-associated protein 58 central coiled coil domain-containing protein</fullName>
    </recommendedName>
</protein>
<feature type="region of interest" description="Disordered" evidence="3">
    <location>
        <begin position="32"/>
        <end position="54"/>
    </location>
</feature>